<keyword evidence="5" id="KW-1185">Reference proteome</keyword>
<sequence>MTYDVDNRMDTYTQTENNKTTTQSNLYNGDGQRIQKTEGDNSINYYYQNGNVLYTTDKDENKTSHNFVGLEGNTISTMRYNISGLEYYVYNKDVKGSTTNIVDNNKNAKISYKYSDFGETEEFGDTDFYNEIAYTGGIYDESTSLYYLNARYYNPEDARFITQDTYRVQSDESTSLHLYAYCANDPINYIDPSGHSKWRYGGYGIQVAISIPFIDLALDIVWFSRNVKGFNTSSPYKAHAYICASGGGINKNDVLEKIIKNPSSLMKPSSVKNLLKKFPKINKVISRVGISLYYFHFGINKSYKTYKDYQGLGGAVNATFLHASAFGAIANGQITAGIGVSTSTFGLSFSFSKSVFHEGLTRNARSIGKTIMNYISKQSEKQWKKYYNKHK</sequence>
<feature type="compositionally biased region" description="Low complexity" evidence="2">
    <location>
        <begin position="11"/>
        <end position="23"/>
    </location>
</feature>
<name>A0ABS8D121_9FIRM</name>
<organism evidence="4 5">
    <name type="scientific">Intestinibacter bartlettii</name>
    <dbReference type="NCBI Taxonomy" id="261299"/>
    <lineage>
        <taxon>Bacteria</taxon>
        <taxon>Bacillati</taxon>
        <taxon>Bacillota</taxon>
        <taxon>Clostridia</taxon>
        <taxon>Peptostreptococcales</taxon>
        <taxon>Peptostreptococcaceae</taxon>
        <taxon>Intestinibacter</taxon>
    </lineage>
</organism>
<evidence type="ECO:0000256" key="1">
    <source>
        <dbReference type="ARBA" id="ARBA00022737"/>
    </source>
</evidence>
<proteinExistence type="predicted"/>
<feature type="domain" description="Teneurin-like YD-shell" evidence="3">
    <location>
        <begin position="72"/>
        <end position="187"/>
    </location>
</feature>
<protein>
    <submittedName>
        <fullName evidence="4">RHS repeat-associated core domain-containing protein</fullName>
    </submittedName>
</protein>
<dbReference type="InterPro" id="IPR056823">
    <property type="entry name" value="TEN-like_YD-shell"/>
</dbReference>
<dbReference type="InterPro" id="IPR050708">
    <property type="entry name" value="T6SS_VgrG/RHS"/>
</dbReference>
<reference evidence="4 5" key="1">
    <citation type="submission" date="2021-10" db="EMBL/GenBank/DDBJ databases">
        <title>Collection of gut derived symbiotic bacterial strains cultured from healthy donors.</title>
        <authorList>
            <person name="Lin H."/>
            <person name="Littmann E."/>
            <person name="Claire K."/>
            <person name="Pamer E."/>
        </authorList>
    </citation>
    <scope>NUCLEOTIDE SEQUENCE [LARGE SCALE GENOMIC DNA]</scope>
    <source>
        <strain evidence="4 5">MSK.17.68</strain>
    </source>
</reference>
<evidence type="ECO:0000259" key="3">
    <source>
        <dbReference type="Pfam" id="PF25023"/>
    </source>
</evidence>
<comment type="caution">
    <text evidence="4">The sequence shown here is derived from an EMBL/GenBank/DDBJ whole genome shotgun (WGS) entry which is preliminary data.</text>
</comment>
<evidence type="ECO:0000313" key="4">
    <source>
        <dbReference type="EMBL" id="MCB5447423.1"/>
    </source>
</evidence>
<gene>
    <name evidence="4" type="ORF">LIP50_14565</name>
</gene>
<dbReference type="PANTHER" id="PTHR32305">
    <property type="match status" value="1"/>
</dbReference>
<evidence type="ECO:0000256" key="2">
    <source>
        <dbReference type="SAM" id="MobiDB-lite"/>
    </source>
</evidence>
<dbReference type="Gene3D" id="2.180.10.10">
    <property type="entry name" value="RHS repeat-associated core"/>
    <property type="match status" value="1"/>
</dbReference>
<dbReference type="PANTHER" id="PTHR32305:SF15">
    <property type="entry name" value="PROTEIN RHSA-RELATED"/>
    <property type="match status" value="1"/>
</dbReference>
<dbReference type="Pfam" id="PF25023">
    <property type="entry name" value="TEN_YD-shell"/>
    <property type="match status" value="1"/>
</dbReference>
<feature type="region of interest" description="Disordered" evidence="2">
    <location>
        <begin position="1"/>
        <end position="31"/>
    </location>
</feature>
<dbReference type="Proteomes" id="UP001299409">
    <property type="component" value="Unassembled WGS sequence"/>
</dbReference>
<evidence type="ECO:0000313" key="5">
    <source>
        <dbReference type="Proteomes" id="UP001299409"/>
    </source>
</evidence>
<dbReference type="NCBIfam" id="TIGR03696">
    <property type="entry name" value="Rhs_assc_core"/>
    <property type="match status" value="1"/>
</dbReference>
<accession>A0ABS8D121</accession>
<keyword evidence="1" id="KW-0677">Repeat</keyword>
<dbReference type="EMBL" id="JAJBMB010000024">
    <property type="protein sequence ID" value="MCB5447423.1"/>
    <property type="molecule type" value="Genomic_DNA"/>
</dbReference>
<dbReference type="InterPro" id="IPR022385">
    <property type="entry name" value="Rhs_assc_core"/>
</dbReference>